<dbReference type="AlphaFoldDB" id="A0A8K0H5G8"/>
<accession>A0A8K0H5G8</accession>
<feature type="compositionally biased region" description="Acidic residues" evidence="1">
    <location>
        <begin position="227"/>
        <end position="243"/>
    </location>
</feature>
<gene>
    <name evidence="2" type="ORF">FNV43_RR11167</name>
</gene>
<feature type="region of interest" description="Disordered" evidence="1">
    <location>
        <begin position="115"/>
        <end position="157"/>
    </location>
</feature>
<feature type="compositionally biased region" description="Polar residues" evidence="1">
    <location>
        <begin position="291"/>
        <end position="300"/>
    </location>
</feature>
<organism evidence="2 3">
    <name type="scientific">Rhamnella rubrinervis</name>
    <dbReference type="NCBI Taxonomy" id="2594499"/>
    <lineage>
        <taxon>Eukaryota</taxon>
        <taxon>Viridiplantae</taxon>
        <taxon>Streptophyta</taxon>
        <taxon>Embryophyta</taxon>
        <taxon>Tracheophyta</taxon>
        <taxon>Spermatophyta</taxon>
        <taxon>Magnoliopsida</taxon>
        <taxon>eudicotyledons</taxon>
        <taxon>Gunneridae</taxon>
        <taxon>Pentapetalae</taxon>
        <taxon>rosids</taxon>
        <taxon>fabids</taxon>
        <taxon>Rosales</taxon>
        <taxon>Rhamnaceae</taxon>
        <taxon>rhamnoid group</taxon>
        <taxon>Rhamneae</taxon>
        <taxon>Rhamnella</taxon>
    </lineage>
</organism>
<dbReference type="OrthoDB" id="1750920at2759"/>
<reference evidence="2" key="1">
    <citation type="submission" date="2020-03" db="EMBL/GenBank/DDBJ databases">
        <title>A high-quality chromosome-level genome assembly of a woody plant with both climbing and erect habits, Rhamnella rubrinervis.</title>
        <authorList>
            <person name="Lu Z."/>
            <person name="Yang Y."/>
            <person name="Zhu X."/>
            <person name="Sun Y."/>
        </authorList>
    </citation>
    <scope>NUCLEOTIDE SEQUENCE</scope>
    <source>
        <strain evidence="2">BYM</strain>
        <tissue evidence="2">Leaf</tissue>
    </source>
</reference>
<comment type="caution">
    <text evidence="2">The sequence shown here is derived from an EMBL/GenBank/DDBJ whole genome shotgun (WGS) entry which is preliminary data.</text>
</comment>
<evidence type="ECO:0000256" key="1">
    <source>
        <dbReference type="SAM" id="MobiDB-lite"/>
    </source>
</evidence>
<feature type="region of interest" description="Disordered" evidence="1">
    <location>
        <begin position="213"/>
        <end position="300"/>
    </location>
</feature>
<evidence type="ECO:0000313" key="2">
    <source>
        <dbReference type="EMBL" id="KAF3445989.1"/>
    </source>
</evidence>
<sequence length="300" mass="34135">MSYLKERYSLPKKCCVIRSQRRRKANSICDGWICFYEIAFKLGLKLPFHRIINMVLSYFNLALGQLMSNCRRYLLGLIVLSERIRNASLQNPQAEPIPEGISLPILEVPYTHVLESEKSSPRKRQKHSSPPAPNKDKGKTPQAPKRSLGLEDNAFVRSKPDQLAQDCRYLTETVIKIDNAWKKKTTTVNNLSAMNKSPEEKARSEMICRFKAEKTSWPTLEPSEDKGGDDESNEIFSEEDEPKEENLPKDPITAPEKSPSHMRDSFIEAMERVRTEVTRPSTNAGEVLSIAQPNQGEQNS</sequence>
<feature type="compositionally biased region" description="Basic and acidic residues" evidence="1">
    <location>
        <begin position="258"/>
        <end position="277"/>
    </location>
</feature>
<keyword evidence="3" id="KW-1185">Reference proteome</keyword>
<dbReference type="Proteomes" id="UP000796880">
    <property type="component" value="Unassembled WGS sequence"/>
</dbReference>
<protein>
    <submittedName>
        <fullName evidence="2">Uncharacterized protein</fullName>
    </submittedName>
</protein>
<proteinExistence type="predicted"/>
<dbReference type="EMBL" id="VOIH02000005">
    <property type="protein sequence ID" value="KAF3445989.1"/>
    <property type="molecule type" value="Genomic_DNA"/>
</dbReference>
<name>A0A8K0H5G8_9ROSA</name>
<evidence type="ECO:0000313" key="3">
    <source>
        <dbReference type="Proteomes" id="UP000796880"/>
    </source>
</evidence>